<keyword evidence="4 7" id="KW-1133">Transmembrane helix</keyword>
<evidence type="ECO:0000256" key="1">
    <source>
        <dbReference type="ARBA" id="ARBA00004477"/>
    </source>
</evidence>
<organism evidence="8 9">
    <name type="scientific">Prototheca wickerhamii</name>
    <dbReference type="NCBI Taxonomy" id="3111"/>
    <lineage>
        <taxon>Eukaryota</taxon>
        <taxon>Viridiplantae</taxon>
        <taxon>Chlorophyta</taxon>
        <taxon>core chlorophytes</taxon>
        <taxon>Trebouxiophyceae</taxon>
        <taxon>Chlorellales</taxon>
        <taxon>Chlorellaceae</taxon>
        <taxon>Prototheca</taxon>
    </lineage>
</organism>
<feature type="region of interest" description="Disordered" evidence="6">
    <location>
        <begin position="201"/>
        <end position="221"/>
    </location>
</feature>
<protein>
    <submittedName>
        <fullName evidence="8">Uncharacterized protein</fullName>
    </submittedName>
</protein>
<comment type="subcellular location">
    <subcellularLocation>
        <location evidence="1">Endoplasmic reticulum membrane</location>
        <topology evidence="1">Multi-pass membrane protein</topology>
    </subcellularLocation>
</comment>
<evidence type="ECO:0000313" key="8">
    <source>
        <dbReference type="EMBL" id="KAK2078280.1"/>
    </source>
</evidence>
<dbReference type="InterPro" id="IPR021013">
    <property type="entry name" value="ATPase_Vma12"/>
</dbReference>
<evidence type="ECO:0000256" key="7">
    <source>
        <dbReference type="SAM" id="Phobius"/>
    </source>
</evidence>
<evidence type="ECO:0000256" key="2">
    <source>
        <dbReference type="ARBA" id="ARBA00022692"/>
    </source>
</evidence>
<name>A0AAD9IJD0_PROWI</name>
<gene>
    <name evidence="8" type="ORF">QBZ16_004149</name>
</gene>
<dbReference type="GO" id="GO:0005789">
    <property type="term" value="C:endoplasmic reticulum membrane"/>
    <property type="evidence" value="ECO:0007669"/>
    <property type="project" value="UniProtKB-SubCell"/>
</dbReference>
<keyword evidence="2 7" id="KW-0812">Transmembrane</keyword>
<sequence length="221" mass="24411">MELKLTPALDRFFSQATTHGLLDEDAAREARASGRIEWRTLRAAHAALGAQVADLPPLQELCRGGGLALEPPQRAAPAQTPEFLARMSELRQREEQRRYDAMVSDVLTAERRAEAARHRASSYRGQLSLGLHIVLSMAAFYAFGHVAGLTLLRGRVRPEVLGAALMTLGLFVESALVILRSTAPPRHLRAAHDAALRQRIDEQVQRQRQEAQAPLSSKKDD</sequence>
<keyword evidence="5 7" id="KW-0472">Membrane</keyword>
<comment type="caution">
    <text evidence="8">The sequence shown here is derived from an EMBL/GenBank/DDBJ whole genome shotgun (WGS) entry which is preliminary data.</text>
</comment>
<dbReference type="EMBL" id="JASFZW010000005">
    <property type="protein sequence ID" value="KAK2078280.1"/>
    <property type="molecule type" value="Genomic_DNA"/>
</dbReference>
<accession>A0AAD9IJD0</accession>
<evidence type="ECO:0000256" key="4">
    <source>
        <dbReference type="ARBA" id="ARBA00022989"/>
    </source>
</evidence>
<evidence type="ECO:0000256" key="6">
    <source>
        <dbReference type="SAM" id="MobiDB-lite"/>
    </source>
</evidence>
<dbReference type="GO" id="GO:0070072">
    <property type="term" value="P:vacuolar proton-transporting V-type ATPase complex assembly"/>
    <property type="evidence" value="ECO:0007669"/>
    <property type="project" value="InterPro"/>
</dbReference>
<keyword evidence="3" id="KW-0256">Endoplasmic reticulum</keyword>
<proteinExistence type="predicted"/>
<dbReference type="AlphaFoldDB" id="A0AAD9IJD0"/>
<evidence type="ECO:0000256" key="5">
    <source>
        <dbReference type="ARBA" id="ARBA00023136"/>
    </source>
</evidence>
<dbReference type="PANTHER" id="PTHR31394:SF1">
    <property type="entry name" value="TRANSMEMBRANE PROTEIN 199"/>
    <property type="match status" value="1"/>
</dbReference>
<reference evidence="8" key="1">
    <citation type="submission" date="2021-01" db="EMBL/GenBank/DDBJ databases">
        <authorList>
            <person name="Eckstrom K.M.E."/>
        </authorList>
    </citation>
    <scope>NUCLEOTIDE SEQUENCE</scope>
    <source>
        <strain evidence="8">UVCC 0001</strain>
    </source>
</reference>
<dbReference type="Pfam" id="PF11712">
    <property type="entry name" value="Vma12"/>
    <property type="match status" value="1"/>
</dbReference>
<keyword evidence="9" id="KW-1185">Reference proteome</keyword>
<evidence type="ECO:0000256" key="3">
    <source>
        <dbReference type="ARBA" id="ARBA00022824"/>
    </source>
</evidence>
<evidence type="ECO:0000313" key="9">
    <source>
        <dbReference type="Proteomes" id="UP001255856"/>
    </source>
</evidence>
<dbReference type="Proteomes" id="UP001255856">
    <property type="component" value="Unassembled WGS sequence"/>
</dbReference>
<feature type="transmembrane region" description="Helical" evidence="7">
    <location>
        <begin position="127"/>
        <end position="148"/>
    </location>
</feature>
<feature type="transmembrane region" description="Helical" evidence="7">
    <location>
        <begin position="160"/>
        <end position="179"/>
    </location>
</feature>
<dbReference type="PANTHER" id="PTHR31394">
    <property type="entry name" value="TRANSMEMBRANE PROTEIN 199"/>
    <property type="match status" value="1"/>
</dbReference>